<proteinExistence type="predicted"/>
<dbReference type="RefSeq" id="WP_086034647.1">
    <property type="nucleotide sequence ID" value="NZ_MDSU01000018.1"/>
</dbReference>
<dbReference type="Gene3D" id="3.40.50.2000">
    <property type="entry name" value="Glycogen Phosphorylase B"/>
    <property type="match status" value="1"/>
</dbReference>
<evidence type="ECO:0000259" key="1">
    <source>
        <dbReference type="Pfam" id="PF00534"/>
    </source>
</evidence>
<organism evidence="2 3">
    <name type="scientific">Desulfurella amilsii</name>
    <dbReference type="NCBI Taxonomy" id="1562698"/>
    <lineage>
        <taxon>Bacteria</taxon>
        <taxon>Pseudomonadati</taxon>
        <taxon>Campylobacterota</taxon>
        <taxon>Desulfurellia</taxon>
        <taxon>Desulfurellales</taxon>
        <taxon>Desulfurellaceae</taxon>
        <taxon>Desulfurella</taxon>
    </lineage>
</organism>
<gene>
    <name evidence="2" type="ORF">DESAMIL20_1948</name>
</gene>
<comment type="caution">
    <text evidence="2">The sequence shown here is derived from an EMBL/GenBank/DDBJ whole genome shotgun (WGS) entry which is preliminary data.</text>
</comment>
<dbReference type="EMBL" id="MDSU01000018">
    <property type="protein sequence ID" value="OSS42395.1"/>
    <property type="molecule type" value="Genomic_DNA"/>
</dbReference>
<evidence type="ECO:0000313" key="2">
    <source>
        <dbReference type="EMBL" id="OSS42395.1"/>
    </source>
</evidence>
<dbReference type="CDD" id="cd03809">
    <property type="entry name" value="GT4_MtfB-like"/>
    <property type="match status" value="1"/>
</dbReference>
<keyword evidence="2" id="KW-0808">Transferase</keyword>
<dbReference type="GO" id="GO:0016757">
    <property type="term" value="F:glycosyltransferase activity"/>
    <property type="evidence" value="ECO:0007669"/>
    <property type="project" value="InterPro"/>
</dbReference>
<accession>A0A1X4XXZ3</accession>
<dbReference type="Proteomes" id="UP000194141">
    <property type="component" value="Unassembled WGS sequence"/>
</dbReference>
<name>A0A1X4XXZ3_9BACT</name>
<dbReference type="STRING" id="1562698.DESAMIL20_1948"/>
<dbReference type="PANTHER" id="PTHR46401:SF9">
    <property type="entry name" value="MANNOSYLTRANSFERASE A"/>
    <property type="match status" value="1"/>
</dbReference>
<dbReference type="Pfam" id="PF00534">
    <property type="entry name" value="Glycos_transf_1"/>
    <property type="match status" value="1"/>
</dbReference>
<dbReference type="PANTHER" id="PTHR46401">
    <property type="entry name" value="GLYCOSYLTRANSFERASE WBBK-RELATED"/>
    <property type="match status" value="1"/>
</dbReference>
<reference evidence="2 3" key="1">
    <citation type="journal article" date="2017" name="Front. Microbiol.">
        <title>Genome Sequence of Desulfurella amilsii Strain TR1 and Comparative Genomics of Desulfurellaceae Family.</title>
        <authorList>
            <person name="Florentino A.P."/>
            <person name="Stams A.J."/>
            <person name="Sanchez-Andrea I."/>
        </authorList>
    </citation>
    <scope>NUCLEOTIDE SEQUENCE [LARGE SCALE GENOMIC DNA]</scope>
    <source>
        <strain evidence="2 3">TR1</strain>
    </source>
</reference>
<protein>
    <submittedName>
        <fullName evidence="2">Glycosyltransferase</fullName>
    </submittedName>
</protein>
<evidence type="ECO:0000313" key="3">
    <source>
        <dbReference type="Proteomes" id="UP000194141"/>
    </source>
</evidence>
<dbReference type="SUPFAM" id="SSF53756">
    <property type="entry name" value="UDP-Glycosyltransferase/glycogen phosphorylase"/>
    <property type="match status" value="1"/>
</dbReference>
<dbReference type="InterPro" id="IPR001296">
    <property type="entry name" value="Glyco_trans_1"/>
</dbReference>
<keyword evidence="3" id="KW-1185">Reference proteome</keyword>
<dbReference type="AlphaFoldDB" id="A0A1X4XXZ3"/>
<feature type="domain" description="Glycosyl transferase family 1" evidence="1">
    <location>
        <begin position="240"/>
        <end position="360"/>
    </location>
</feature>
<sequence length="418" mass="47873">MGDVLKRPKSIFIDCTATYYTGLNTGIQRVVRNIIARIDNLEQAYGVKCVPVILKEGQFIAISKEDLLNKKPNQTVLKVKVLLSKLLPSKLYFFAKNLYGKFFLIFAKPSVGSAPITAQKDDIILAIDVFWELGVIDAIKSYKQKYEVMFFLLVYDIIPLMFPQYYRDQTPKKFKKYFSQTDIYDAIITTSKANVNQIKSLNEKEFPNISKKPIAVFGLGSDMKPLNQTNNYNELLDSIVKDSKVFLMVGTLEPRKNHDFVLSAFEKIWEKDLSKKLIIVGRIGWLCENTLKRIKSSKHYNKNLFMFNFLNDEDLSYLYKNTTCVIAASSIEGFGLPLVEAIFYNVPVIASDIDVFREIGDTYPTYFSLSSIDSLIDAIYKIKPEMVKNHTATPTTWDDSANQLINKTLILYNELKDK</sequence>
<dbReference type="OrthoDB" id="9767517at2"/>